<proteinExistence type="predicted"/>
<evidence type="ECO:0000313" key="2">
    <source>
        <dbReference type="Proteomes" id="UP000076088"/>
    </source>
</evidence>
<dbReference type="AlphaFoldDB" id="A0AAC8Z2B2"/>
<reference evidence="1 2" key="2">
    <citation type="journal article" date="2016" name="Genome Announc.">
        <title>Complete Genome Sequence of Sphingopyxis macrogoltabida Strain 203N (NBRC 111659), a Polyethylene Glycol Degrader.</title>
        <authorList>
            <person name="Ohtsubo Y."/>
            <person name="Nonoyama S."/>
            <person name="Nagata Y."/>
            <person name="Numata M."/>
            <person name="Tsuchikane K."/>
            <person name="Hosoyama A."/>
            <person name="Yamazoe A."/>
            <person name="Tsuda M."/>
            <person name="Fujita N."/>
            <person name="Kawai F."/>
        </authorList>
    </citation>
    <scope>NUCLEOTIDE SEQUENCE [LARGE SCALE GENOMIC DNA]</scope>
    <source>
        <strain evidence="1 2">203N</strain>
    </source>
</reference>
<reference evidence="2" key="1">
    <citation type="submission" date="2015-11" db="EMBL/GenBank/DDBJ databases">
        <title>Complete genome sequence of a polyethylene-glycol degrader Sphingopyxis macrogoltabida 203N (NBRC 111659).</title>
        <authorList>
            <person name="Yoshiyuki O."/>
            <person name="Shouta N."/>
            <person name="Nagata Y."/>
            <person name="Numata M."/>
            <person name="Tsuchikane K."/>
            <person name="Hosoyama A."/>
            <person name="Yamazoe A."/>
            <person name="Tsuda M."/>
            <person name="Fujita N."/>
            <person name="Kawai F."/>
        </authorList>
    </citation>
    <scope>NUCLEOTIDE SEQUENCE [LARGE SCALE GENOMIC DNA]</scope>
    <source>
        <strain evidence="2">203N</strain>
    </source>
</reference>
<dbReference type="EMBL" id="CP013344">
    <property type="protein sequence ID" value="AMU90531.1"/>
    <property type="molecule type" value="Genomic_DNA"/>
</dbReference>
<dbReference type="KEGG" id="smaz:LH19_15455"/>
<evidence type="ECO:0008006" key="3">
    <source>
        <dbReference type="Google" id="ProtNLM"/>
    </source>
</evidence>
<protein>
    <recommendedName>
        <fullName evidence="3">DUF3168 domain-containing protein</fullName>
    </recommendedName>
</protein>
<keyword evidence="2" id="KW-1185">Reference proteome</keyword>
<gene>
    <name evidence="1" type="ORF">ATM17_16025</name>
</gene>
<name>A0AAC8Z2B2_SPHMC</name>
<organism evidence="1 2">
    <name type="scientific">Sphingopyxis macrogoltabida</name>
    <name type="common">Sphingomonas macrogoltabidus</name>
    <dbReference type="NCBI Taxonomy" id="33050"/>
    <lineage>
        <taxon>Bacteria</taxon>
        <taxon>Pseudomonadati</taxon>
        <taxon>Pseudomonadota</taxon>
        <taxon>Alphaproteobacteria</taxon>
        <taxon>Sphingomonadales</taxon>
        <taxon>Sphingomonadaceae</taxon>
        <taxon>Sphingopyxis</taxon>
    </lineage>
</organism>
<accession>A0AAC8Z2B2</accession>
<evidence type="ECO:0000313" key="1">
    <source>
        <dbReference type="EMBL" id="AMU90531.1"/>
    </source>
</evidence>
<dbReference type="RefSeq" id="WP_054729552.1">
    <property type="nucleotide sequence ID" value="NZ_CP009429.1"/>
</dbReference>
<dbReference type="Proteomes" id="UP000076088">
    <property type="component" value="Chromosome"/>
</dbReference>
<sequence length="141" mass="15044">MIEADPIAALRTWLLADAPIAELVGEDVFGGSLDGDILDRGPKAALVVTPSGGPSLTGRSNAEFDTARIDLIAYGATPAEADALMRTAAPRLWTIDRIVIGDTLIHWVNRAGGAGMARKSDTQWPQAFRSFQILYSLRPVA</sequence>